<evidence type="ECO:0000313" key="2">
    <source>
        <dbReference type="Proteomes" id="UP000712281"/>
    </source>
</evidence>
<dbReference type="EMBL" id="QGKW02002228">
    <property type="protein sequence ID" value="KAF2538749.1"/>
    <property type="molecule type" value="Genomic_DNA"/>
</dbReference>
<name>A0A8S9G0I7_BRACR</name>
<comment type="caution">
    <text evidence="1">The sequence shown here is derived from an EMBL/GenBank/DDBJ whole genome shotgun (WGS) entry which is preliminary data.</text>
</comment>
<sequence length="449" mass="51055">MLIDMWAVWCRSACNQPTNQMCGASGVTFRDILIMMTAMCSTRCRRACTPTFTFQHIHTTSDQFKNVRESRERKQEVSIVFESFREFSRSYTTPVLDRRLQKFLFELRVVQGRTFRVRHASECLVSSCADSLPDQQCDTCVLGVTRQGRLRKHVPTQLGREFAARKVARVCPYSAGQRGCIKHALYGEVARKHAPSCDTILGLHVSSLDVLARVPLWLRETLLGDRVAWKLDVRSTGSTFAFPFVKRTRYLALARHVALPDHGVGLDGQSCSCLIVGWPVGLSSLTLSVGRPLVMFLFDCWPVGRPMPRTMNNRGASQGRQWGWLSRDGRAYGDSEQGFSTGGRMDHRDMSQHYGNLFSTSRGHSQSPLPLKNISQLPYWKTDPRERKGIGSRSLRKNLTFRPTRNVVAGVIYRKDMIDIEDLIITRNQVEEVAKYEYGIYREDKIVSC</sequence>
<dbReference type="Proteomes" id="UP000712281">
    <property type="component" value="Unassembled WGS sequence"/>
</dbReference>
<dbReference type="AlphaFoldDB" id="A0A8S9G0I7"/>
<proteinExistence type="predicted"/>
<protein>
    <submittedName>
        <fullName evidence="1">Uncharacterized protein</fullName>
    </submittedName>
</protein>
<reference evidence="1" key="1">
    <citation type="submission" date="2019-12" db="EMBL/GenBank/DDBJ databases">
        <title>Genome sequencing and annotation of Brassica cretica.</title>
        <authorList>
            <person name="Studholme D.J."/>
            <person name="Sarris P.F."/>
        </authorList>
    </citation>
    <scope>NUCLEOTIDE SEQUENCE</scope>
    <source>
        <strain evidence="1">PFS-001/15</strain>
        <tissue evidence="1">Leaf</tissue>
    </source>
</reference>
<accession>A0A8S9G0I7</accession>
<gene>
    <name evidence="1" type="ORF">F2Q68_00020781</name>
</gene>
<organism evidence="1 2">
    <name type="scientific">Brassica cretica</name>
    <name type="common">Mustard</name>
    <dbReference type="NCBI Taxonomy" id="69181"/>
    <lineage>
        <taxon>Eukaryota</taxon>
        <taxon>Viridiplantae</taxon>
        <taxon>Streptophyta</taxon>
        <taxon>Embryophyta</taxon>
        <taxon>Tracheophyta</taxon>
        <taxon>Spermatophyta</taxon>
        <taxon>Magnoliopsida</taxon>
        <taxon>eudicotyledons</taxon>
        <taxon>Gunneridae</taxon>
        <taxon>Pentapetalae</taxon>
        <taxon>rosids</taxon>
        <taxon>malvids</taxon>
        <taxon>Brassicales</taxon>
        <taxon>Brassicaceae</taxon>
        <taxon>Brassiceae</taxon>
        <taxon>Brassica</taxon>
    </lineage>
</organism>
<evidence type="ECO:0000313" key="1">
    <source>
        <dbReference type="EMBL" id="KAF2538749.1"/>
    </source>
</evidence>